<dbReference type="Pfam" id="PF00132">
    <property type="entry name" value="Hexapep"/>
    <property type="match status" value="1"/>
</dbReference>
<dbReference type="EC" id="2.3.1.-" evidence="3"/>
<accession>A0ABV1GI31</accession>
<dbReference type="PROSITE" id="PS00101">
    <property type="entry name" value="HEXAPEP_TRANSFERASES"/>
    <property type="match status" value="1"/>
</dbReference>
<comment type="caution">
    <text evidence="3">The sequence shown here is derived from an EMBL/GenBank/DDBJ whole genome shotgun (WGS) entry which is preliminary data.</text>
</comment>
<keyword evidence="4" id="KW-1185">Reference proteome</keyword>
<dbReference type="SUPFAM" id="SSF51161">
    <property type="entry name" value="Trimeric LpxA-like enzymes"/>
    <property type="match status" value="1"/>
</dbReference>
<evidence type="ECO:0000313" key="3">
    <source>
        <dbReference type="EMBL" id="MEQ2521511.1"/>
    </source>
</evidence>
<keyword evidence="2" id="KW-0677">Repeat</keyword>
<keyword evidence="1 3" id="KW-0808">Transferase</keyword>
<dbReference type="InterPro" id="IPR018357">
    <property type="entry name" value="Hexapep_transf_CS"/>
</dbReference>
<reference evidence="3 4" key="1">
    <citation type="submission" date="2024-03" db="EMBL/GenBank/DDBJ databases">
        <title>Human intestinal bacterial collection.</title>
        <authorList>
            <person name="Pauvert C."/>
            <person name="Hitch T.C.A."/>
            <person name="Clavel T."/>
        </authorList>
    </citation>
    <scope>NUCLEOTIDE SEQUENCE [LARGE SCALE GENOMIC DNA]</scope>
    <source>
        <strain evidence="3 4">CLA-JM-H11</strain>
    </source>
</reference>
<sequence length="190" mass="20890">MFPFTWLKKQKCIFTYRRNAVLGQNVQFGYAGRCTNLSGDPGRILVGGNSLLQGSLYVSETGKIQIGDHFYLGSNSFIGSACEIRIGNCVIISNDVKIYDNNNHPISPSARMEMSLYGFNNDRWSWKHAAYAPVVIEDNVWIGQFVTVLKGVTIGRGSIIATRAVVTKDVPPFTIVAGNPAKVVKSIDVK</sequence>
<dbReference type="InterPro" id="IPR011004">
    <property type="entry name" value="Trimer_LpxA-like_sf"/>
</dbReference>
<dbReference type="EMBL" id="JBBMFA010000111">
    <property type="protein sequence ID" value="MEQ2521511.1"/>
    <property type="molecule type" value="Genomic_DNA"/>
</dbReference>
<dbReference type="GO" id="GO:0016746">
    <property type="term" value="F:acyltransferase activity"/>
    <property type="evidence" value="ECO:0007669"/>
    <property type="project" value="UniProtKB-KW"/>
</dbReference>
<evidence type="ECO:0000256" key="2">
    <source>
        <dbReference type="ARBA" id="ARBA00022737"/>
    </source>
</evidence>
<gene>
    <name evidence="3" type="ORF">WMO24_13905</name>
</gene>
<organism evidence="3 4">
    <name type="scientific">Ruthenibacterium intestinale</name>
    <dbReference type="NCBI Taxonomy" id="3133163"/>
    <lineage>
        <taxon>Bacteria</taxon>
        <taxon>Bacillati</taxon>
        <taxon>Bacillota</taxon>
        <taxon>Clostridia</taxon>
        <taxon>Eubacteriales</taxon>
        <taxon>Oscillospiraceae</taxon>
        <taxon>Ruthenibacterium</taxon>
    </lineage>
</organism>
<evidence type="ECO:0000256" key="1">
    <source>
        <dbReference type="ARBA" id="ARBA00022679"/>
    </source>
</evidence>
<dbReference type="PANTHER" id="PTHR23416">
    <property type="entry name" value="SIALIC ACID SYNTHASE-RELATED"/>
    <property type="match status" value="1"/>
</dbReference>
<proteinExistence type="predicted"/>
<dbReference type="InterPro" id="IPR001451">
    <property type="entry name" value="Hexapep"/>
</dbReference>
<dbReference type="InterPro" id="IPR051159">
    <property type="entry name" value="Hexapeptide_acetyltransf"/>
</dbReference>
<dbReference type="Gene3D" id="2.160.10.10">
    <property type="entry name" value="Hexapeptide repeat proteins"/>
    <property type="match status" value="1"/>
</dbReference>
<dbReference type="CDD" id="cd04647">
    <property type="entry name" value="LbH_MAT_like"/>
    <property type="match status" value="1"/>
</dbReference>
<protein>
    <submittedName>
        <fullName evidence="3">Acyltransferase</fullName>
        <ecNumber evidence="3">2.3.1.-</ecNumber>
    </submittedName>
</protein>
<name>A0ABV1GI31_9FIRM</name>
<dbReference type="Proteomes" id="UP001477672">
    <property type="component" value="Unassembled WGS sequence"/>
</dbReference>
<evidence type="ECO:0000313" key="4">
    <source>
        <dbReference type="Proteomes" id="UP001477672"/>
    </source>
</evidence>
<dbReference type="RefSeq" id="WP_349216970.1">
    <property type="nucleotide sequence ID" value="NZ_JBBMFA010000111.1"/>
</dbReference>
<keyword evidence="3" id="KW-0012">Acyltransferase</keyword>